<name>D1AGF4_SEBTE</name>
<dbReference type="InterPro" id="IPR050558">
    <property type="entry name" value="PTS_Sugar-Specific_Components"/>
</dbReference>
<keyword evidence="4" id="KW-0762">Sugar transport</keyword>
<proteinExistence type="predicted"/>
<dbReference type="PANTHER" id="PTHR30175">
    <property type="entry name" value="PHOSPHOTRANSFERASE SYSTEM TRANSPORT PROTEIN"/>
    <property type="match status" value="1"/>
</dbReference>
<dbReference type="GO" id="GO:0090589">
    <property type="term" value="F:protein-phosphocysteine-trehalose phosphotransferase system transporter activity"/>
    <property type="evidence" value="ECO:0007669"/>
    <property type="project" value="TreeGrafter"/>
</dbReference>
<dbReference type="GO" id="GO:0005886">
    <property type="term" value="C:plasma membrane"/>
    <property type="evidence" value="ECO:0007669"/>
    <property type="project" value="UniProtKB-SubCell"/>
</dbReference>
<feature type="transmembrane region" description="Helical" evidence="12">
    <location>
        <begin position="173"/>
        <end position="193"/>
    </location>
</feature>
<evidence type="ECO:0000256" key="12">
    <source>
        <dbReference type="SAM" id="Phobius"/>
    </source>
</evidence>
<feature type="domain" description="PTS EIIC type-1" evidence="14">
    <location>
        <begin position="104"/>
        <end position="458"/>
    </location>
</feature>
<dbReference type="InterPro" id="IPR036878">
    <property type="entry name" value="Glu_permease_IIB"/>
</dbReference>
<dbReference type="EMBL" id="CP001739">
    <property type="protein sequence ID" value="ACZ10906.1"/>
    <property type="molecule type" value="Genomic_DNA"/>
</dbReference>
<comment type="subcellular location">
    <subcellularLocation>
        <location evidence="1">Cell membrane</location>
        <topology evidence="1">Multi-pass membrane protein</topology>
    </subcellularLocation>
</comment>
<dbReference type="PROSITE" id="PS51098">
    <property type="entry name" value="PTS_EIIB_TYPE_1"/>
    <property type="match status" value="1"/>
</dbReference>
<feature type="transmembrane region" description="Helical" evidence="12">
    <location>
        <begin position="282"/>
        <end position="305"/>
    </location>
</feature>
<evidence type="ECO:0000256" key="3">
    <source>
        <dbReference type="ARBA" id="ARBA00022475"/>
    </source>
</evidence>
<dbReference type="PROSITE" id="PS01035">
    <property type="entry name" value="PTS_EIIB_TYPE_1_CYS"/>
    <property type="match status" value="1"/>
</dbReference>
<keyword evidence="16" id="KW-1185">Reference proteome</keyword>
<evidence type="ECO:0000256" key="10">
    <source>
        <dbReference type="ARBA" id="ARBA00023136"/>
    </source>
</evidence>
<feature type="transmembrane region" description="Helical" evidence="12">
    <location>
        <begin position="252"/>
        <end position="276"/>
    </location>
</feature>
<evidence type="ECO:0000256" key="8">
    <source>
        <dbReference type="ARBA" id="ARBA00022777"/>
    </source>
</evidence>
<evidence type="ECO:0000313" key="16">
    <source>
        <dbReference type="Proteomes" id="UP000000845"/>
    </source>
</evidence>
<dbReference type="eggNOG" id="COG1263">
    <property type="taxonomic scope" value="Bacteria"/>
</dbReference>
<dbReference type="Pfam" id="PF00367">
    <property type="entry name" value="PTS_EIIB"/>
    <property type="match status" value="1"/>
</dbReference>
<dbReference type="eggNOG" id="COG1264">
    <property type="taxonomic scope" value="Bacteria"/>
</dbReference>
<organism evidence="15 16">
    <name type="scientific">Sebaldella termitidis (strain ATCC 33386 / NCTC 11300)</name>
    <dbReference type="NCBI Taxonomy" id="526218"/>
    <lineage>
        <taxon>Bacteria</taxon>
        <taxon>Fusobacteriati</taxon>
        <taxon>Fusobacteriota</taxon>
        <taxon>Fusobacteriia</taxon>
        <taxon>Fusobacteriales</taxon>
        <taxon>Leptotrichiaceae</taxon>
        <taxon>Sebaldella</taxon>
    </lineage>
</organism>
<feature type="transmembrane region" description="Helical" evidence="12">
    <location>
        <begin position="361"/>
        <end position="378"/>
    </location>
</feature>
<evidence type="ECO:0000256" key="9">
    <source>
        <dbReference type="ARBA" id="ARBA00022989"/>
    </source>
</evidence>
<feature type="transmembrane region" description="Helical" evidence="12">
    <location>
        <begin position="142"/>
        <end position="161"/>
    </location>
</feature>
<dbReference type="PANTHER" id="PTHR30175:SF1">
    <property type="entry name" value="PTS SYSTEM ARBUTIN-, CELLOBIOSE-, AND SALICIN-SPECIFIC EIIBC COMPONENT-RELATED"/>
    <property type="match status" value="1"/>
</dbReference>
<dbReference type="InterPro" id="IPR018113">
    <property type="entry name" value="PTrfase_EIIB_Cys"/>
</dbReference>
<dbReference type="HOGENOM" id="CLU_012312_2_0_0"/>
<dbReference type="Pfam" id="PF02378">
    <property type="entry name" value="PTS_EIIC"/>
    <property type="match status" value="1"/>
</dbReference>
<keyword evidence="5" id="KW-0808">Transferase</keyword>
<feature type="transmembrane region" description="Helical" evidence="12">
    <location>
        <begin position="326"/>
        <end position="349"/>
    </location>
</feature>
<dbReference type="InterPro" id="IPR003352">
    <property type="entry name" value="PTS_EIIC"/>
</dbReference>
<keyword evidence="9 12" id="KW-1133">Transmembrane helix</keyword>
<evidence type="ECO:0000256" key="6">
    <source>
        <dbReference type="ARBA" id="ARBA00022683"/>
    </source>
</evidence>
<feature type="transmembrane region" description="Helical" evidence="12">
    <location>
        <begin position="385"/>
        <end position="405"/>
    </location>
</feature>
<sequence length="470" mass="50830">MTNKEIAKSILENIGGSGNISNVTHCATRLRLNLVDDKKISMEELEKTEGVIKVQMSSGQLQVVLGGKVTGVYAEFLETAGISNSEKTASVHEKRKFGLNKLIETISGVFSPVLPILVGCGMVQSLTAVIATFQLVPADSGFFLVLKMTGDLIFYFMPFFLAVSAAQKFKTSIYLSVALAGAYMYPTIMNGAAQAATTGVKFLDFLGLPILFVNYKSTVIPIIISVWVLSYVHRFIDKYVPEMFKIILTSMLTLLIMVPFELIVIGPVGSYLGMYIAQGVKILYTSFGFVGAFLLGAFRPVLVMFGMHYAITPIMVQELSETGKTIIIPALLAGNLAQSGAAFATFVLIKDKKEKSGAFSAALSAFFGITEPAMYGYNLKYKKPFYAALFSAGTAAAYMSVFHAYSTAAALPGILSLPTYNADSFVYIITGVLIAVIGAFVLTLILGIDDGSNLKLFRKKQNVFSTSEKK</sequence>
<dbReference type="KEGG" id="str:Sterm_4074"/>
<dbReference type="Gene3D" id="3.30.1360.60">
    <property type="entry name" value="Glucose permease domain IIB"/>
    <property type="match status" value="1"/>
</dbReference>
<evidence type="ECO:0000259" key="13">
    <source>
        <dbReference type="PROSITE" id="PS51098"/>
    </source>
</evidence>
<feature type="transmembrane region" description="Helical" evidence="12">
    <location>
        <begin position="425"/>
        <end position="448"/>
    </location>
</feature>
<feature type="domain" description="PTS EIIB type-1" evidence="13">
    <location>
        <begin position="4"/>
        <end position="86"/>
    </location>
</feature>
<dbReference type="PROSITE" id="PS51103">
    <property type="entry name" value="PTS_EIIC_TYPE_1"/>
    <property type="match status" value="1"/>
</dbReference>
<evidence type="ECO:0000256" key="7">
    <source>
        <dbReference type="ARBA" id="ARBA00022692"/>
    </source>
</evidence>
<dbReference type="GO" id="GO:0008982">
    <property type="term" value="F:protein-N(PI)-phosphohistidine-sugar phosphotransferase activity"/>
    <property type="evidence" value="ECO:0007669"/>
    <property type="project" value="InterPro"/>
</dbReference>
<reference evidence="15 16" key="2">
    <citation type="journal article" date="2010" name="Stand. Genomic Sci.">
        <title>Complete genome sequence of Sebaldella termitidis type strain (NCTC 11300).</title>
        <authorList>
            <person name="Harmon-Smith M."/>
            <person name="Celia L."/>
            <person name="Chertkov O."/>
            <person name="Lapidus A."/>
            <person name="Copeland A."/>
            <person name="Glavina Del Rio T."/>
            <person name="Nolan M."/>
            <person name="Lucas S."/>
            <person name="Tice H."/>
            <person name="Cheng J.F."/>
            <person name="Han C."/>
            <person name="Detter J.C."/>
            <person name="Bruce D."/>
            <person name="Goodwin L."/>
            <person name="Pitluck S."/>
            <person name="Pati A."/>
            <person name="Liolios K."/>
            <person name="Ivanova N."/>
            <person name="Mavromatis K."/>
            <person name="Mikhailova N."/>
            <person name="Chen A."/>
            <person name="Palaniappan K."/>
            <person name="Land M."/>
            <person name="Hauser L."/>
            <person name="Chang Y.J."/>
            <person name="Jeffries C.D."/>
            <person name="Brettin T."/>
            <person name="Goker M."/>
            <person name="Beck B."/>
            <person name="Bristow J."/>
            <person name="Eisen J.A."/>
            <person name="Markowitz V."/>
            <person name="Hugenholtz P."/>
            <person name="Kyrpides N.C."/>
            <person name="Klenk H.P."/>
            <person name="Chen F."/>
        </authorList>
    </citation>
    <scope>NUCLEOTIDE SEQUENCE [LARGE SCALE GENOMIC DNA]</scope>
    <source>
        <strain evidence="16">ATCC 33386 / NCTC 11300</strain>
    </source>
</reference>
<evidence type="ECO:0000256" key="4">
    <source>
        <dbReference type="ARBA" id="ARBA00022597"/>
    </source>
</evidence>
<dbReference type="InterPro" id="IPR001996">
    <property type="entry name" value="PTS_IIB_1"/>
</dbReference>
<dbReference type="GO" id="GO:0016301">
    <property type="term" value="F:kinase activity"/>
    <property type="evidence" value="ECO:0007669"/>
    <property type="project" value="UniProtKB-KW"/>
</dbReference>
<dbReference type="InterPro" id="IPR013013">
    <property type="entry name" value="PTS_EIIC_1"/>
</dbReference>
<protein>
    <submittedName>
        <fullName evidence="15">Phosphotransferase system EIIC</fullName>
    </submittedName>
</protein>
<feature type="transmembrane region" description="Helical" evidence="12">
    <location>
        <begin position="213"/>
        <end position="232"/>
    </location>
</feature>
<dbReference type="STRING" id="526218.Sterm_4074"/>
<dbReference type="SUPFAM" id="SSF55604">
    <property type="entry name" value="Glucose permease domain IIB"/>
    <property type="match status" value="1"/>
</dbReference>
<dbReference type="FunFam" id="3.30.1360.60:FF:000001">
    <property type="entry name" value="PTS system glucose-specific IIBC component PtsG"/>
    <property type="match status" value="1"/>
</dbReference>
<evidence type="ECO:0000313" key="15">
    <source>
        <dbReference type="EMBL" id="ACZ10906.1"/>
    </source>
</evidence>
<keyword evidence="3" id="KW-1003">Cell membrane</keyword>
<feature type="active site" description="Phosphocysteine intermediate; for EIIB activity" evidence="11">
    <location>
        <position position="26"/>
    </location>
</feature>
<dbReference type="AlphaFoldDB" id="D1AGF4"/>
<accession>D1AGF4</accession>
<evidence type="ECO:0000256" key="1">
    <source>
        <dbReference type="ARBA" id="ARBA00004651"/>
    </source>
</evidence>
<evidence type="ECO:0000259" key="14">
    <source>
        <dbReference type="PROSITE" id="PS51103"/>
    </source>
</evidence>
<dbReference type="CDD" id="cd00212">
    <property type="entry name" value="PTS_IIB_glc"/>
    <property type="match status" value="1"/>
</dbReference>
<keyword evidence="8" id="KW-0418">Kinase</keyword>
<feature type="transmembrane region" description="Helical" evidence="12">
    <location>
        <begin position="113"/>
        <end position="136"/>
    </location>
</feature>
<dbReference type="Proteomes" id="UP000000845">
    <property type="component" value="Chromosome"/>
</dbReference>
<evidence type="ECO:0000256" key="11">
    <source>
        <dbReference type="PROSITE-ProRule" id="PRU00421"/>
    </source>
</evidence>
<dbReference type="RefSeq" id="WP_012863481.1">
    <property type="nucleotide sequence ID" value="NC_013517.1"/>
</dbReference>
<evidence type="ECO:0000256" key="2">
    <source>
        <dbReference type="ARBA" id="ARBA00022448"/>
    </source>
</evidence>
<reference evidence="16" key="1">
    <citation type="submission" date="2009-09" db="EMBL/GenBank/DDBJ databases">
        <title>The complete chromosome of Sebaldella termitidis ATCC 33386.</title>
        <authorList>
            <consortium name="US DOE Joint Genome Institute (JGI-PGF)"/>
            <person name="Lucas S."/>
            <person name="Copeland A."/>
            <person name="Lapidus A."/>
            <person name="Glavina del Rio T."/>
            <person name="Dalin E."/>
            <person name="Tice H."/>
            <person name="Bruce D."/>
            <person name="Goodwin L."/>
            <person name="Pitluck S."/>
            <person name="Kyrpides N."/>
            <person name="Mavromatis K."/>
            <person name="Ivanova N."/>
            <person name="Mikhailova N."/>
            <person name="Sims D."/>
            <person name="Meincke L."/>
            <person name="Brettin T."/>
            <person name="Detter J.C."/>
            <person name="Han C."/>
            <person name="Larimer F."/>
            <person name="Land M."/>
            <person name="Hauser L."/>
            <person name="Markowitz V."/>
            <person name="Cheng J.F."/>
            <person name="Hugenholtz P."/>
            <person name="Woyke T."/>
            <person name="Wu D."/>
            <person name="Eisen J.A."/>
        </authorList>
    </citation>
    <scope>NUCLEOTIDE SEQUENCE [LARGE SCALE GENOMIC DNA]</scope>
    <source>
        <strain evidence="16">ATCC 33386 / NCTC 11300</strain>
    </source>
</reference>
<evidence type="ECO:0000256" key="5">
    <source>
        <dbReference type="ARBA" id="ARBA00022679"/>
    </source>
</evidence>
<keyword evidence="6" id="KW-0598">Phosphotransferase system</keyword>
<dbReference type="GO" id="GO:0015771">
    <property type="term" value="P:trehalose transport"/>
    <property type="evidence" value="ECO:0007669"/>
    <property type="project" value="TreeGrafter"/>
</dbReference>
<keyword evidence="7 12" id="KW-0812">Transmembrane</keyword>
<keyword evidence="10 12" id="KW-0472">Membrane</keyword>
<gene>
    <name evidence="15" type="ordered locus">Sterm_4074</name>
</gene>
<dbReference type="GO" id="GO:0009401">
    <property type="term" value="P:phosphoenolpyruvate-dependent sugar phosphotransferase system"/>
    <property type="evidence" value="ECO:0007669"/>
    <property type="project" value="UniProtKB-KW"/>
</dbReference>
<keyword evidence="2" id="KW-0813">Transport</keyword>